<keyword evidence="1" id="KW-0175">Coiled coil</keyword>
<evidence type="ECO:0000313" key="3">
    <source>
        <dbReference type="Proteomes" id="UP001652445"/>
    </source>
</evidence>
<evidence type="ECO:0000313" key="2">
    <source>
        <dbReference type="EMBL" id="MCU6793324.1"/>
    </source>
</evidence>
<proteinExistence type="predicted"/>
<organism evidence="2 3">
    <name type="scientific">Paenibacillus baimaensis</name>
    <dbReference type="NCBI Taxonomy" id="2982185"/>
    <lineage>
        <taxon>Bacteria</taxon>
        <taxon>Bacillati</taxon>
        <taxon>Bacillota</taxon>
        <taxon>Bacilli</taxon>
        <taxon>Bacillales</taxon>
        <taxon>Paenibacillaceae</taxon>
        <taxon>Paenibacillus</taxon>
    </lineage>
</organism>
<name>A0ABT2UFA5_9BACL</name>
<gene>
    <name evidence="2" type="ORF">OB236_14515</name>
</gene>
<dbReference type="EMBL" id="JAOQIO010000044">
    <property type="protein sequence ID" value="MCU6793324.1"/>
    <property type="molecule type" value="Genomic_DNA"/>
</dbReference>
<feature type="coiled-coil region" evidence="1">
    <location>
        <begin position="73"/>
        <end position="111"/>
    </location>
</feature>
<comment type="caution">
    <text evidence="2">The sequence shown here is derived from an EMBL/GenBank/DDBJ whole genome shotgun (WGS) entry which is preliminary data.</text>
</comment>
<reference evidence="2 3" key="1">
    <citation type="submission" date="2022-09" db="EMBL/GenBank/DDBJ databases">
        <authorList>
            <person name="Han X.L."/>
            <person name="Wang Q."/>
            <person name="Lu T."/>
        </authorList>
    </citation>
    <scope>NUCLEOTIDE SEQUENCE [LARGE SCALE GENOMIC DNA]</scope>
    <source>
        <strain evidence="2 3">WQ 127069</strain>
    </source>
</reference>
<sequence length="177" mass="20903">MVFRTRLYGDGVPLGTKPSYYADLIEEEQSNKRKLKEIQREKWHITSIVRFQTPQEASEIITKYGNLAHVYGIEKNLEELKQLYGNYRQKRKEEKNALRELEDVMKDEDCSGEFVGFIQSQKSLADLHAHYNFENVKNKYGRSMAKFTLYLIKRNYTLLMENKISEALLRTQIVLVK</sequence>
<dbReference type="RefSeq" id="WP_262684628.1">
    <property type="nucleotide sequence ID" value="NZ_JAOQIO010000044.1"/>
</dbReference>
<protein>
    <submittedName>
        <fullName evidence="2">Uncharacterized protein</fullName>
    </submittedName>
</protein>
<accession>A0ABT2UFA5</accession>
<evidence type="ECO:0000256" key="1">
    <source>
        <dbReference type="SAM" id="Coils"/>
    </source>
</evidence>
<keyword evidence="3" id="KW-1185">Reference proteome</keyword>
<dbReference type="Proteomes" id="UP001652445">
    <property type="component" value="Unassembled WGS sequence"/>
</dbReference>